<dbReference type="Gene3D" id="3.40.50.360">
    <property type="match status" value="1"/>
</dbReference>
<dbReference type="OrthoDB" id="9805013at2"/>
<feature type="binding site" evidence="6">
    <location>
        <begin position="148"/>
        <end position="151"/>
    </location>
    <ligand>
        <name>FMN</name>
        <dbReference type="ChEBI" id="CHEBI:58210"/>
    </ligand>
</feature>
<evidence type="ECO:0000256" key="6">
    <source>
        <dbReference type="HAMAP-Rule" id="MF_01216"/>
    </source>
</evidence>
<dbReference type="Proteomes" id="UP000829401">
    <property type="component" value="Chromosome"/>
</dbReference>
<dbReference type="GO" id="GO:0010181">
    <property type="term" value="F:FMN binding"/>
    <property type="evidence" value="ECO:0007669"/>
    <property type="project" value="UniProtKB-UniRule"/>
</dbReference>
<keyword evidence="8" id="KW-1185">Reference proteome</keyword>
<dbReference type="GO" id="GO:0016655">
    <property type="term" value="F:oxidoreductase activity, acting on NAD(P)H, quinone or similar compound as acceptor"/>
    <property type="evidence" value="ECO:0007669"/>
    <property type="project" value="InterPro"/>
</dbReference>
<dbReference type="InterPro" id="IPR029039">
    <property type="entry name" value="Flavoprotein-like_sf"/>
</dbReference>
<dbReference type="InterPro" id="IPR023048">
    <property type="entry name" value="NADH:quinone_OxRdtase_FMN_depd"/>
</dbReference>
<comment type="catalytic activity">
    <reaction evidence="6">
        <text>2 a quinone + NADH + H(+) = 2 a 1,4-benzosemiquinone + NAD(+)</text>
        <dbReference type="Rhea" id="RHEA:65952"/>
        <dbReference type="ChEBI" id="CHEBI:15378"/>
        <dbReference type="ChEBI" id="CHEBI:57540"/>
        <dbReference type="ChEBI" id="CHEBI:57945"/>
        <dbReference type="ChEBI" id="CHEBI:132124"/>
        <dbReference type="ChEBI" id="CHEBI:134225"/>
    </reaction>
</comment>
<dbReference type="HAMAP" id="MF_01216">
    <property type="entry name" value="Azoreductase_type1"/>
    <property type="match status" value="1"/>
</dbReference>
<dbReference type="STRING" id="1356854.N007_09290"/>
<comment type="function">
    <text evidence="6">Quinone reductase that provides resistance to thiol-specific stress caused by electrophilic quinones.</text>
</comment>
<reference evidence="8" key="1">
    <citation type="journal article" date="2022" name="G3 (Bethesda)">
        <title>Unveiling the complete genome sequence of Alicyclobacillus acidoterrestris DSM 3922T, a taint-producing strain.</title>
        <authorList>
            <person name="Leonardo I.C."/>
            <person name="Barreto Crespo M.T."/>
            <person name="Gaspar F.B."/>
        </authorList>
    </citation>
    <scope>NUCLEOTIDE SEQUENCE [LARGE SCALE GENOMIC DNA]</scope>
    <source>
        <strain evidence="8">DSM 3922</strain>
    </source>
</reference>
<comment type="subunit">
    <text evidence="6">Homodimer.</text>
</comment>
<protein>
    <recommendedName>
        <fullName evidence="6">FMN dependent NADH:quinone oxidoreductase</fullName>
        <ecNumber evidence="6">1.6.5.-</ecNumber>
    </recommendedName>
    <alternativeName>
        <fullName evidence="6">Azo-dye reductase</fullName>
    </alternativeName>
    <alternativeName>
        <fullName evidence="6">FMN-dependent NADH-azo compound oxidoreductase</fullName>
    </alternativeName>
    <alternativeName>
        <fullName evidence="6">FMN-dependent NADH-azoreductase</fullName>
        <ecNumber evidence="6">1.7.1.17</ecNumber>
    </alternativeName>
</protein>
<dbReference type="InterPro" id="IPR003680">
    <property type="entry name" value="Flavodoxin_fold"/>
</dbReference>
<dbReference type="InterPro" id="IPR050104">
    <property type="entry name" value="FMN-dep_NADH:Q_OxRdtase_AzoR1"/>
</dbReference>
<dbReference type="Pfam" id="PF02525">
    <property type="entry name" value="Flavodoxin_2"/>
    <property type="match status" value="1"/>
</dbReference>
<organism evidence="7 8">
    <name type="scientific">Alicyclobacillus acidoterrestris (strain ATCC 49025 / DSM 3922 / CIP 106132 / NCIMB 13137 / GD3B)</name>
    <dbReference type="NCBI Taxonomy" id="1356854"/>
    <lineage>
        <taxon>Bacteria</taxon>
        <taxon>Bacillati</taxon>
        <taxon>Bacillota</taxon>
        <taxon>Bacilli</taxon>
        <taxon>Bacillales</taxon>
        <taxon>Alicyclobacillaceae</taxon>
        <taxon>Alicyclobacillus</taxon>
    </lineage>
</organism>
<dbReference type="RefSeq" id="WP_021296918.1">
    <property type="nucleotide sequence ID" value="NZ_AURB01000140.1"/>
</dbReference>
<keyword evidence="3 6" id="KW-0560">Oxidoreductase</keyword>
<dbReference type="EC" id="1.6.5.-" evidence="6"/>
<evidence type="ECO:0000313" key="8">
    <source>
        <dbReference type="Proteomes" id="UP000829401"/>
    </source>
</evidence>
<dbReference type="PANTHER" id="PTHR43741">
    <property type="entry name" value="FMN-DEPENDENT NADH-AZOREDUCTASE 1"/>
    <property type="match status" value="1"/>
</dbReference>
<evidence type="ECO:0000313" key="7">
    <source>
        <dbReference type="EMBL" id="UNO49921.1"/>
    </source>
</evidence>
<dbReference type="GO" id="GO:0009055">
    <property type="term" value="F:electron transfer activity"/>
    <property type="evidence" value="ECO:0007669"/>
    <property type="project" value="UniProtKB-UniRule"/>
</dbReference>
<evidence type="ECO:0000256" key="5">
    <source>
        <dbReference type="ARBA" id="ARBA00048542"/>
    </source>
</evidence>
<dbReference type="PANTHER" id="PTHR43741:SF7">
    <property type="entry name" value="FMN-DEPENDENT NADH:QUINONE OXIDOREDUCTASE"/>
    <property type="match status" value="1"/>
</dbReference>
<gene>
    <name evidence="6" type="primary">azoR</name>
    <name evidence="7" type="ORF">K1I37_05310</name>
</gene>
<dbReference type="EC" id="1.7.1.17" evidence="6"/>
<accession>T0D615</accession>
<comment type="cofactor">
    <cofactor evidence="6">
        <name>FMN</name>
        <dbReference type="ChEBI" id="CHEBI:58210"/>
    </cofactor>
    <text evidence="6">Binds 1 FMN per subunit.</text>
</comment>
<evidence type="ECO:0000256" key="3">
    <source>
        <dbReference type="ARBA" id="ARBA00023002"/>
    </source>
</evidence>
<evidence type="ECO:0000256" key="2">
    <source>
        <dbReference type="ARBA" id="ARBA00022643"/>
    </source>
</evidence>
<accession>A0A9E6ZLM5</accession>
<dbReference type="eggNOG" id="COG1182">
    <property type="taxonomic scope" value="Bacteria"/>
</dbReference>
<comment type="function">
    <text evidence="6">Also exhibits azoreductase activity. Catalyzes the reductive cleavage of the azo bond in aromatic azo compounds to the corresponding amines.</text>
</comment>
<dbReference type="SUPFAM" id="SSF52218">
    <property type="entry name" value="Flavoproteins"/>
    <property type="match status" value="1"/>
</dbReference>
<sequence>MATVLYITAHPLSQTQENESNCLSVGRAFITEYQATHPNDEVIELNLYQMDVPSIDQDVFMGWKKARKGQKVELTEDERKKLARHTELVDQFIGADKYVIVNPMWNKLFPPILKQYIDTLCVARKTFTYTEDGPIGLLGDKKLFHIQSQGGIYSSGPLADEEMGHRYITLVCEFLGITDVGVLFIEGQDQYPDRADTIRREAIERAKQAAKVF</sequence>
<comment type="similarity">
    <text evidence="6">Belongs to the azoreductase type 1 family.</text>
</comment>
<keyword evidence="1 6" id="KW-0285">Flavoprotein</keyword>
<evidence type="ECO:0000256" key="1">
    <source>
        <dbReference type="ARBA" id="ARBA00022630"/>
    </source>
</evidence>
<evidence type="ECO:0000256" key="4">
    <source>
        <dbReference type="ARBA" id="ARBA00023027"/>
    </source>
</evidence>
<dbReference type="EMBL" id="CP080467">
    <property type="protein sequence ID" value="UNO49921.1"/>
    <property type="molecule type" value="Genomic_DNA"/>
</dbReference>
<proteinExistence type="inferred from homology"/>
<dbReference type="NCBIfam" id="NF010075">
    <property type="entry name" value="PRK13556.1"/>
    <property type="match status" value="1"/>
</dbReference>
<keyword evidence="2 6" id="KW-0288">FMN</keyword>
<keyword evidence="4 6" id="KW-0520">NAD</keyword>
<dbReference type="KEGG" id="aaco:K1I37_05310"/>
<comment type="caution">
    <text evidence="6">Lacks conserved residue(s) required for the propagation of feature annotation.</text>
</comment>
<dbReference type="AlphaFoldDB" id="T0D615"/>
<name>T0D615_ALIAG</name>
<dbReference type="GO" id="GO:0016652">
    <property type="term" value="F:oxidoreductase activity, acting on NAD(P)H as acceptor"/>
    <property type="evidence" value="ECO:0007669"/>
    <property type="project" value="UniProtKB-UniRule"/>
</dbReference>
<comment type="catalytic activity">
    <reaction evidence="5">
        <text>N,N-dimethyl-1,4-phenylenediamine + anthranilate + 2 NAD(+) = 2-(4-dimethylaminophenyl)diazenylbenzoate + 2 NADH + 2 H(+)</text>
        <dbReference type="Rhea" id="RHEA:55872"/>
        <dbReference type="ChEBI" id="CHEBI:15378"/>
        <dbReference type="ChEBI" id="CHEBI:15783"/>
        <dbReference type="ChEBI" id="CHEBI:16567"/>
        <dbReference type="ChEBI" id="CHEBI:57540"/>
        <dbReference type="ChEBI" id="CHEBI:57945"/>
        <dbReference type="ChEBI" id="CHEBI:71579"/>
        <dbReference type="EC" id="1.7.1.17"/>
    </reaction>
    <physiologicalReaction direction="right-to-left" evidence="5">
        <dbReference type="Rhea" id="RHEA:55874"/>
    </physiologicalReaction>
</comment>